<keyword evidence="3" id="KW-1185">Reference proteome</keyword>
<feature type="compositionally biased region" description="Polar residues" evidence="1">
    <location>
        <begin position="691"/>
        <end position="701"/>
    </location>
</feature>
<feature type="compositionally biased region" description="Low complexity" evidence="1">
    <location>
        <begin position="229"/>
        <end position="245"/>
    </location>
</feature>
<feature type="region of interest" description="Disordered" evidence="1">
    <location>
        <begin position="190"/>
        <end position="388"/>
    </location>
</feature>
<feature type="compositionally biased region" description="Polar residues" evidence="1">
    <location>
        <begin position="549"/>
        <end position="562"/>
    </location>
</feature>
<evidence type="ECO:0000313" key="3">
    <source>
        <dbReference type="Proteomes" id="UP000567179"/>
    </source>
</evidence>
<organism evidence="2 3">
    <name type="scientific">Psilocybe cf. subviscida</name>
    <dbReference type="NCBI Taxonomy" id="2480587"/>
    <lineage>
        <taxon>Eukaryota</taxon>
        <taxon>Fungi</taxon>
        <taxon>Dikarya</taxon>
        <taxon>Basidiomycota</taxon>
        <taxon>Agaricomycotina</taxon>
        <taxon>Agaricomycetes</taxon>
        <taxon>Agaricomycetidae</taxon>
        <taxon>Agaricales</taxon>
        <taxon>Agaricineae</taxon>
        <taxon>Strophariaceae</taxon>
        <taxon>Psilocybe</taxon>
    </lineage>
</organism>
<dbReference type="AlphaFoldDB" id="A0A8H5F9K9"/>
<name>A0A8H5F9K9_9AGAR</name>
<feature type="compositionally biased region" description="Low complexity" evidence="1">
    <location>
        <begin position="86"/>
        <end position="109"/>
    </location>
</feature>
<protein>
    <submittedName>
        <fullName evidence="2">Uncharacterized protein</fullName>
    </submittedName>
</protein>
<sequence length="819" mass="86731">MSSPSLPRPPQERAAQQTTTGLRSPVASYTSITSLSPPSTPAALPSSLASSSSVSTTTSASASSISLCTPSSSSGHYYPRSPPHQRYTSCSPRTPPRSSTTTPRARASPLLHRLLQPFVSSSSSISSTASAPTSPTYISFVNSSMALHQPTPRTPASNSSTMPPTSSEPRPASRSERLLRDALQRDEMERKTTVVSNTHQAPQLPPASSSSTPPQADKPTHRRRHSHASSRLAATLNNANVNTSAPRHSVDVSPERERRTRDRSERDEQLTRGGFLFRTAVIGGSGGNHDDPRSLSPSPTPSSVSMRAENQSEQRRQSSRYASPPAAGRAPATYAQSHLNNARSTSHSPSPMRRQRPSALPLSDEGLRRHKTVHTPTSPPAHGGPLLMTPHEQALRARLERVLVMSTGQERTDKDRRTSNARRRSESRSGNEVRDEQGGRPWQRDVEAESSTSGPLYSAPSNKSGGSAESVSHTPMVIPLPRTGMLGKTHNRNRSKTDPASPPAPSSFFSSNVSPNMSSGKLSGAPSPRRSSTVPSAYASRIPTRVGAGQSSLLPRTGTTPPLVTGDGDDADVEECEENDAARLMTPPPTPPFTARIFSFGASEAYFPSPYKTTGTATNGRDRAATVKGSSGAYALGSPRRPRNAPISGHLSNSDHHRDADESSSCSSSPSQASFPASEESSPYRHRRAQSVDSTHPNSLTDAREQNRPTFNARKASAHCQAMEGYVSFANVEGLGAPMDLDCLTADDEALMAAARARAEGERGRGVFGASWAGWRKLLGTVAAAGVGPTTVPASATAAATLTVQSAQGEGSAQTGVVL</sequence>
<accession>A0A8H5F9K9</accession>
<reference evidence="2 3" key="1">
    <citation type="journal article" date="2020" name="ISME J.">
        <title>Uncovering the hidden diversity of litter-decomposition mechanisms in mushroom-forming fungi.</title>
        <authorList>
            <person name="Floudas D."/>
            <person name="Bentzer J."/>
            <person name="Ahren D."/>
            <person name="Johansson T."/>
            <person name="Persson P."/>
            <person name="Tunlid A."/>
        </authorList>
    </citation>
    <scope>NUCLEOTIDE SEQUENCE [LARGE SCALE GENOMIC DNA]</scope>
    <source>
        <strain evidence="2 3">CBS 101986</strain>
    </source>
</reference>
<feature type="region of interest" description="Disordered" evidence="1">
    <location>
        <begin position="147"/>
        <end position="176"/>
    </location>
</feature>
<feature type="compositionally biased region" description="Polar residues" evidence="1">
    <location>
        <begin position="334"/>
        <end position="349"/>
    </location>
</feature>
<dbReference type="EMBL" id="JAACJJ010000003">
    <property type="protein sequence ID" value="KAF5328769.1"/>
    <property type="molecule type" value="Genomic_DNA"/>
</dbReference>
<evidence type="ECO:0000313" key="2">
    <source>
        <dbReference type="EMBL" id="KAF5328769.1"/>
    </source>
</evidence>
<feature type="compositionally biased region" description="Low complexity" evidence="1">
    <location>
        <begin position="30"/>
        <end position="74"/>
    </location>
</feature>
<feature type="compositionally biased region" description="Basic and acidic residues" evidence="1">
    <location>
        <begin position="410"/>
        <end position="447"/>
    </location>
</feature>
<gene>
    <name evidence="2" type="ORF">D9619_011603</name>
</gene>
<feature type="compositionally biased region" description="Basic and acidic residues" evidence="1">
    <location>
        <begin position="248"/>
        <end position="270"/>
    </location>
</feature>
<dbReference type="OrthoDB" id="3067719at2759"/>
<feature type="compositionally biased region" description="Low complexity" evidence="1">
    <location>
        <begin position="200"/>
        <end position="215"/>
    </location>
</feature>
<comment type="caution">
    <text evidence="2">The sequence shown here is derived from an EMBL/GenBank/DDBJ whole genome shotgun (WGS) entry which is preliminary data.</text>
</comment>
<proteinExistence type="predicted"/>
<evidence type="ECO:0000256" key="1">
    <source>
        <dbReference type="SAM" id="MobiDB-lite"/>
    </source>
</evidence>
<feature type="region of interest" description="Disordered" evidence="1">
    <location>
        <begin position="404"/>
        <end position="571"/>
    </location>
</feature>
<feature type="region of interest" description="Disordered" evidence="1">
    <location>
        <begin position="611"/>
        <end position="710"/>
    </location>
</feature>
<feature type="compositionally biased region" description="Low complexity" evidence="1">
    <location>
        <begin position="506"/>
        <end position="519"/>
    </location>
</feature>
<feature type="compositionally biased region" description="Polar residues" evidence="1">
    <location>
        <begin position="449"/>
        <end position="473"/>
    </location>
</feature>
<dbReference type="Proteomes" id="UP000567179">
    <property type="component" value="Unassembled WGS sequence"/>
</dbReference>
<feature type="region of interest" description="Disordered" evidence="1">
    <location>
        <begin position="1"/>
        <end position="113"/>
    </location>
</feature>
<feature type="compositionally biased region" description="Low complexity" evidence="1">
    <location>
        <begin position="663"/>
        <end position="681"/>
    </location>
</feature>
<feature type="compositionally biased region" description="Low complexity" evidence="1">
    <location>
        <begin position="294"/>
        <end position="305"/>
    </location>
</feature>